<dbReference type="InterPro" id="IPR000515">
    <property type="entry name" value="MetI-like"/>
</dbReference>
<proteinExistence type="inferred from homology"/>
<dbReference type="EMBL" id="JBHUOP010000003">
    <property type="protein sequence ID" value="MFD2840514.1"/>
    <property type="molecule type" value="Genomic_DNA"/>
</dbReference>
<evidence type="ECO:0000313" key="9">
    <source>
        <dbReference type="EMBL" id="MFD2840514.1"/>
    </source>
</evidence>
<evidence type="ECO:0000256" key="4">
    <source>
        <dbReference type="ARBA" id="ARBA00022692"/>
    </source>
</evidence>
<dbReference type="InterPro" id="IPR051393">
    <property type="entry name" value="ABC_transporter_permease"/>
</dbReference>
<dbReference type="PROSITE" id="PS50928">
    <property type="entry name" value="ABC_TM1"/>
    <property type="match status" value="1"/>
</dbReference>
<keyword evidence="4 7" id="KW-0812">Transmembrane</keyword>
<dbReference type="Gene3D" id="1.10.3720.10">
    <property type="entry name" value="MetI-like"/>
    <property type="match status" value="1"/>
</dbReference>
<keyword evidence="10" id="KW-1185">Reference proteome</keyword>
<organism evidence="9 10">
    <name type="scientific">Populibacterium corticicola</name>
    <dbReference type="NCBI Taxonomy" id="1812826"/>
    <lineage>
        <taxon>Bacteria</taxon>
        <taxon>Bacillati</taxon>
        <taxon>Actinomycetota</taxon>
        <taxon>Actinomycetes</taxon>
        <taxon>Micrococcales</taxon>
        <taxon>Jonesiaceae</taxon>
        <taxon>Populibacterium</taxon>
    </lineage>
</organism>
<dbReference type="InterPro" id="IPR035906">
    <property type="entry name" value="MetI-like_sf"/>
</dbReference>
<keyword evidence="3" id="KW-1003">Cell membrane</keyword>
<protein>
    <submittedName>
        <fullName evidence="9">Carbohydrate ABC transporter permease</fullName>
    </submittedName>
</protein>
<evidence type="ECO:0000256" key="1">
    <source>
        <dbReference type="ARBA" id="ARBA00004651"/>
    </source>
</evidence>
<keyword evidence="5 7" id="KW-1133">Transmembrane helix</keyword>
<dbReference type="Proteomes" id="UP001597391">
    <property type="component" value="Unassembled WGS sequence"/>
</dbReference>
<feature type="transmembrane region" description="Helical" evidence="7">
    <location>
        <begin position="277"/>
        <end position="298"/>
    </location>
</feature>
<sequence length="309" mass="33727">MSGDTTLNPAPRAQSDTRRKMRHRGNGLFWILPALVLSVGLIYYSIGYTLYVSTLKWDGFSPNPEFVGADNYAQALNDPVFWMAIGHTLLSFIVTFSFQVAIGVTLAALLHSNPWFGGVYRVLVFIPVILAPAITAPVFRQIFAPDGQLNAILEVIGLGEFAQPWLAQTSTALPMLMIIMIWHGAGLSFILYYAAMSQIEPEVLEAAELDGAGNFRKMISIIWPSVRGTTIVLATLNAIASLKAFDIPYLVTAGGPNFATEYLGTMIYRISIRLTQVGYGAALSVLLLIMALVIGIVLNSRRINGKRGQ</sequence>
<feature type="transmembrane region" description="Helical" evidence="7">
    <location>
        <begin position="122"/>
        <end position="143"/>
    </location>
</feature>
<comment type="similarity">
    <text evidence="7">Belongs to the binding-protein-dependent transport system permease family.</text>
</comment>
<comment type="subcellular location">
    <subcellularLocation>
        <location evidence="1 7">Cell membrane</location>
        <topology evidence="1 7">Multi-pass membrane protein</topology>
    </subcellularLocation>
</comment>
<accession>A0ABW5XFH8</accession>
<evidence type="ECO:0000256" key="6">
    <source>
        <dbReference type="ARBA" id="ARBA00023136"/>
    </source>
</evidence>
<evidence type="ECO:0000313" key="10">
    <source>
        <dbReference type="Proteomes" id="UP001597391"/>
    </source>
</evidence>
<evidence type="ECO:0000256" key="7">
    <source>
        <dbReference type="RuleBase" id="RU363032"/>
    </source>
</evidence>
<name>A0ABW5XFH8_9MICO</name>
<evidence type="ECO:0000256" key="2">
    <source>
        <dbReference type="ARBA" id="ARBA00022448"/>
    </source>
</evidence>
<dbReference type="PANTHER" id="PTHR30193:SF37">
    <property type="entry name" value="INNER MEMBRANE ABC TRANSPORTER PERMEASE PROTEIN YCJO"/>
    <property type="match status" value="1"/>
</dbReference>
<dbReference type="PANTHER" id="PTHR30193">
    <property type="entry name" value="ABC TRANSPORTER PERMEASE PROTEIN"/>
    <property type="match status" value="1"/>
</dbReference>
<comment type="caution">
    <text evidence="9">The sequence shown here is derived from an EMBL/GenBank/DDBJ whole genome shotgun (WGS) entry which is preliminary data.</text>
</comment>
<dbReference type="CDD" id="cd06261">
    <property type="entry name" value="TM_PBP2"/>
    <property type="match status" value="1"/>
</dbReference>
<feature type="transmembrane region" description="Helical" evidence="7">
    <location>
        <begin position="172"/>
        <end position="194"/>
    </location>
</feature>
<gene>
    <name evidence="9" type="ORF">ACFSYH_08020</name>
</gene>
<evidence type="ECO:0000256" key="3">
    <source>
        <dbReference type="ARBA" id="ARBA00022475"/>
    </source>
</evidence>
<feature type="transmembrane region" description="Helical" evidence="7">
    <location>
        <begin position="221"/>
        <end position="240"/>
    </location>
</feature>
<evidence type="ECO:0000259" key="8">
    <source>
        <dbReference type="PROSITE" id="PS50928"/>
    </source>
</evidence>
<evidence type="ECO:0000256" key="5">
    <source>
        <dbReference type="ARBA" id="ARBA00022989"/>
    </source>
</evidence>
<dbReference type="Pfam" id="PF00528">
    <property type="entry name" value="BPD_transp_1"/>
    <property type="match status" value="1"/>
</dbReference>
<dbReference type="SUPFAM" id="SSF161098">
    <property type="entry name" value="MetI-like"/>
    <property type="match status" value="1"/>
</dbReference>
<feature type="transmembrane region" description="Helical" evidence="7">
    <location>
        <begin position="28"/>
        <end position="51"/>
    </location>
</feature>
<feature type="transmembrane region" description="Helical" evidence="7">
    <location>
        <begin position="80"/>
        <end position="110"/>
    </location>
</feature>
<reference evidence="10" key="1">
    <citation type="journal article" date="2019" name="Int. J. Syst. Evol. Microbiol.">
        <title>The Global Catalogue of Microorganisms (GCM) 10K type strain sequencing project: providing services to taxonomists for standard genome sequencing and annotation.</title>
        <authorList>
            <consortium name="The Broad Institute Genomics Platform"/>
            <consortium name="The Broad Institute Genome Sequencing Center for Infectious Disease"/>
            <person name="Wu L."/>
            <person name="Ma J."/>
        </authorList>
    </citation>
    <scope>NUCLEOTIDE SEQUENCE [LARGE SCALE GENOMIC DNA]</scope>
    <source>
        <strain evidence="10">KCTC 33576</strain>
    </source>
</reference>
<keyword evidence="6 7" id="KW-0472">Membrane</keyword>
<dbReference type="RefSeq" id="WP_377466371.1">
    <property type="nucleotide sequence ID" value="NZ_JBHUOP010000003.1"/>
</dbReference>
<feature type="domain" description="ABC transmembrane type-1" evidence="8">
    <location>
        <begin position="85"/>
        <end position="298"/>
    </location>
</feature>
<keyword evidence="2 7" id="KW-0813">Transport</keyword>